<dbReference type="GO" id="GO:0005737">
    <property type="term" value="C:cytoplasm"/>
    <property type="evidence" value="ECO:0007669"/>
    <property type="project" value="TreeGrafter"/>
</dbReference>
<accession>A0AAD4ETZ2</accession>
<protein>
    <recommendedName>
        <fullName evidence="6">FAD/NAD(P)-binding domain-containing protein</fullName>
    </recommendedName>
</protein>
<name>A0AAD4ETZ2_9PEZI</name>
<evidence type="ECO:0000313" key="8">
    <source>
        <dbReference type="Proteomes" id="UP001197093"/>
    </source>
</evidence>
<dbReference type="InterPro" id="IPR023753">
    <property type="entry name" value="FAD/NAD-binding_dom"/>
</dbReference>
<evidence type="ECO:0000256" key="4">
    <source>
        <dbReference type="ARBA" id="ARBA00023002"/>
    </source>
</evidence>
<sequence>MTQTVVILGAGWAGLPLAHKLLKYTAPKTSLKVFLVTPNSYFFWNVAATRGLIPGEIPDDDLFLPIEPGFRRYPADAFELVLGRAERIDDAASTVMVLTNAGAARELAYTHLVIATGSRLTSGLPLKPLGSDEQTLTAWRALQNRVGEAQSIVIGGAGPTGVEVAGELAAKYGSTKTITLVSSGSKPLLSDGTSSTAHTAGTAGTAGTPSPSLITTIETDLQTLGVRLIRNARVTKDEHHQPPPNAAGPDASSASTLASSPSPQHHKLTLSNGAVLTTDLYLPLHGVQVNTGFVPPHLLDARGNVRQDPRSLRVAGTDNLWALGDVGDAEPKQLTVTDAQVVHVAAALHAVLTAADGGGTDGGGGGGVEVPVYVPEKKTMLFLALGRKVRDGPDWSVEAVAVSGGVGSRGGGCLWIRRRRMWEGRG</sequence>
<evidence type="ECO:0000256" key="2">
    <source>
        <dbReference type="ARBA" id="ARBA00022630"/>
    </source>
</evidence>
<dbReference type="GO" id="GO:0050660">
    <property type="term" value="F:flavin adenine dinucleotide binding"/>
    <property type="evidence" value="ECO:0007669"/>
    <property type="project" value="TreeGrafter"/>
</dbReference>
<evidence type="ECO:0000313" key="7">
    <source>
        <dbReference type="EMBL" id="KAG7287472.1"/>
    </source>
</evidence>
<dbReference type="Proteomes" id="UP001197093">
    <property type="component" value="Unassembled WGS sequence"/>
</dbReference>
<comment type="caution">
    <text evidence="7">The sequence shown here is derived from an EMBL/GenBank/DDBJ whole genome shotgun (WGS) entry which is preliminary data.</text>
</comment>
<dbReference type="PANTHER" id="PTHR43735:SF3">
    <property type="entry name" value="FERROPTOSIS SUPPRESSOR PROTEIN 1"/>
    <property type="match status" value="1"/>
</dbReference>
<proteinExistence type="inferred from homology"/>
<gene>
    <name evidence="7" type="ORF">NEMBOFW57_006983</name>
</gene>
<keyword evidence="8" id="KW-1185">Reference proteome</keyword>
<dbReference type="InterPro" id="IPR036188">
    <property type="entry name" value="FAD/NAD-bd_sf"/>
</dbReference>
<feature type="region of interest" description="Disordered" evidence="5">
    <location>
        <begin position="183"/>
        <end position="213"/>
    </location>
</feature>
<dbReference type="PANTHER" id="PTHR43735">
    <property type="entry name" value="APOPTOSIS-INDUCING FACTOR 1"/>
    <property type="match status" value="1"/>
</dbReference>
<feature type="domain" description="FAD/NAD(P)-binding" evidence="6">
    <location>
        <begin position="4"/>
        <end position="335"/>
    </location>
</feature>
<dbReference type="EMBL" id="JAHCVI010000003">
    <property type="protein sequence ID" value="KAG7287472.1"/>
    <property type="molecule type" value="Genomic_DNA"/>
</dbReference>
<dbReference type="AlphaFoldDB" id="A0AAD4ETZ2"/>
<evidence type="ECO:0000256" key="5">
    <source>
        <dbReference type="SAM" id="MobiDB-lite"/>
    </source>
</evidence>
<dbReference type="Pfam" id="PF07992">
    <property type="entry name" value="Pyr_redox_2"/>
    <property type="match status" value="1"/>
</dbReference>
<feature type="compositionally biased region" description="Low complexity" evidence="5">
    <location>
        <begin position="192"/>
        <end position="212"/>
    </location>
</feature>
<dbReference type="PRINTS" id="PR00368">
    <property type="entry name" value="FADPNR"/>
</dbReference>
<evidence type="ECO:0000256" key="3">
    <source>
        <dbReference type="ARBA" id="ARBA00022827"/>
    </source>
</evidence>
<reference evidence="7" key="1">
    <citation type="submission" date="2023-02" db="EMBL/GenBank/DDBJ databases">
        <authorList>
            <person name="Palmer J.M."/>
        </authorList>
    </citation>
    <scope>NUCLEOTIDE SEQUENCE</scope>
    <source>
        <strain evidence="7">FW57</strain>
    </source>
</reference>
<keyword evidence="2" id="KW-0285">Flavoprotein</keyword>
<feature type="region of interest" description="Disordered" evidence="5">
    <location>
        <begin position="235"/>
        <end position="266"/>
    </location>
</feature>
<dbReference type="GO" id="GO:0004174">
    <property type="term" value="F:electron-transferring-flavoprotein dehydrogenase activity"/>
    <property type="evidence" value="ECO:0007669"/>
    <property type="project" value="TreeGrafter"/>
</dbReference>
<evidence type="ECO:0000256" key="1">
    <source>
        <dbReference type="ARBA" id="ARBA00006442"/>
    </source>
</evidence>
<keyword evidence="3" id="KW-0274">FAD</keyword>
<dbReference type="SUPFAM" id="SSF51905">
    <property type="entry name" value="FAD/NAD(P)-binding domain"/>
    <property type="match status" value="2"/>
</dbReference>
<evidence type="ECO:0000259" key="6">
    <source>
        <dbReference type="Pfam" id="PF07992"/>
    </source>
</evidence>
<feature type="compositionally biased region" description="Low complexity" evidence="5">
    <location>
        <begin position="249"/>
        <end position="263"/>
    </location>
</feature>
<dbReference type="Gene3D" id="3.50.50.100">
    <property type="match status" value="1"/>
</dbReference>
<comment type="similarity">
    <text evidence="1">Belongs to the FAD-dependent oxidoreductase family.</text>
</comment>
<organism evidence="7 8">
    <name type="scientific">Staphylotrichum longicolle</name>
    <dbReference type="NCBI Taxonomy" id="669026"/>
    <lineage>
        <taxon>Eukaryota</taxon>
        <taxon>Fungi</taxon>
        <taxon>Dikarya</taxon>
        <taxon>Ascomycota</taxon>
        <taxon>Pezizomycotina</taxon>
        <taxon>Sordariomycetes</taxon>
        <taxon>Sordariomycetidae</taxon>
        <taxon>Sordariales</taxon>
        <taxon>Chaetomiaceae</taxon>
        <taxon>Staphylotrichum</taxon>
    </lineage>
</organism>
<keyword evidence="4" id="KW-0560">Oxidoreductase</keyword>